<dbReference type="KEGG" id="acad:UA74_23580"/>
<dbReference type="Pfam" id="PF06187">
    <property type="entry name" value="DUF993"/>
    <property type="match status" value="1"/>
</dbReference>
<proteinExistence type="predicted"/>
<dbReference type="RefSeq" id="WP_075742221.1">
    <property type="nucleotide sequence ID" value="NZ_CP016076.1"/>
</dbReference>
<organism evidence="1 2">
    <name type="scientific">Actinoalloteichus fjordicus</name>
    <dbReference type="NCBI Taxonomy" id="1612552"/>
    <lineage>
        <taxon>Bacteria</taxon>
        <taxon>Bacillati</taxon>
        <taxon>Actinomycetota</taxon>
        <taxon>Actinomycetes</taxon>
        <taxon>Pseudonocardiales</taxon>
        <taxon>Pseudonocardiaceae</taxon>
        <taxon>Actinoalloteichus</taxon>
    </lineage>
</organism>
<sequence length="385" mass="41785">MTLKLPTSTGEFLDYVPRSTGALDARGPSPTSRVLYAAAHVVADPLADNTPGRPARPDWEATMAFRRHLWAHGLGVADAMDTAQRGMGLDWPTAAELIRRSGAEAKELGGLLACGVGTDQVREDTTSLDDVIAGYVEQAAVVQDAGATVILMASRRLAAVARGPEDYHRVYSTLLEQLDSPAILHWLGPMFDPALTGYWGSTDLDLATEVFLDVIKAHSDKVDGVKMSLLDADREIGVRRRLPDGVRCYTGDDFHYPELIKGDDQGHSDALLGIFDAIAPAAAAALRRLDAGDVESYDQIMAPTVPLSRHIFGTPTYYYKTGIVFLAWLAGHQEHFRMVGGLESARSVPHLARLYVLADEAGLLPDAELAERRMRQFLDLAGVPQ</sequence>
<evidence type="ECO:0000313" key="2">
    <source>
        <dbReference type="Proteomes" id="UP000185511"/>
    </source>
</evidence>
<protein>
    <submittedName>
        <fullName evidence="1">Dihydrodipicolinate synthase/N-acetylneuraminate lyase</fullName>
    </submittedName>
</protein>
<keyword evidence="1" id="KW-0456">Lyase</keyword>
<dbReference type="GO" id="GO:0016829">
    <property type="term" value="F:lyase activity"/>
    <property type="evidence" value="ECO:0007669"/>
    <property type="project" value="UniProtKB-KW"/>
</dbReference>
<evidence type="ECO:0000313" key="1">
    <source>
        <dbReference type="EMBL" id="APU16734.1"/>
    </source>
</evidence>
<gene>
    <name evidence="1" type="ORF">UA74_23580</name>
</gene>
<dbReference type="Proteomes" id="UP000185511">
    <property type="component" value="Chromosome"/>
</dbReference>
<accession>A0AAC9LH18</accession>
<dbReference type="AlphaFoldDB" id="A0AAC9LH18"/>
<dbReference type="InterPro" id="IPR013785">
    <property type="entry name" value="Aldolase_TIM"/>
</dbReference>
<dbReference type="Gene3D" id="3.20.20.70">
    <property type="entry name" value="Aldolase class I"/>
    <property type="match status" value="1"/>
</dbReference>
<keyword evidence="2" id="KW-1185">Reference proteome</keyword>
<dbReference type="InterPro" id="IPR009334">
    <property type="entry name" value="DUF993"/>
</dbReference>
<name>A0AAC9LH18_9PSEU</name>
<dbReference type="EMBL" id="CP016076">
    <property type="protein sequence ID" value="APU16734.1"/>
    <property type="molecule type" value="Genomic_DNA"/>
</dbReference>
<dbReference type="SUPFAM" id="SSF51569">
    <property type="entry name" value="Aldolase"/>
    <property type="match status" value="1"/>
</dbReference>
<reference evidence="2" key="1">
    <citation type="submission" date="2016-06" db="EMBL/GenBank/DDBJ databases">
        <title>Complete genome sequence of Actinoalloteichus fjordicus DSM 46855 (=ADI127-17), type strain of the new species Actinoalloteichus fjordicus.</title>
        <authorList>
            <person name="Ruckert C."/>
            <person name="Nouioui I."/>
            <person name="Willmese J."/>
            <person name="van Wezel G."/>
            <person name="Klenk H.-P."/>
            <person name="Kalinowski J."/>
            <person name="Zotchev S.B."/>
        </authorList>
    </citation>
    <scope>NUCLEOTIDE SEQUENCE [LARGE SCALE GENOMIC DNA]</scope>
    <source>
        <strain evidence="2">ADI127-7</strain>
    </source>
</reference>